<accession>A0ABP7TNG0</accession>
<proteinExistence type="predicted"/>
<reference evidence="4" key="1">
    <citation type="journal article" date="2019" name="Int. J. Syst. Evol. Microbiol.">
        <title>The Global Catalogue of Microorganisms (GCM) 10K type strain sequencing project: providing services to taxonomists for standard genome sequencing and annotation.</title>
        <authorList>
            <consortium name="The Broad Institute Genomics Platform"/>
            <consortium name="The Broad Institute Genome Sequencing Center for Infectious Disease"/>
            <person name="Wu L."/>
            <person name="Ma J."/>
        </authorList>
    </citation>
    <scope>NUCLEOTIDE SEQUENCE [LARGE SCALE GENOMIC DNA]</scope>
    <source>
        <strain evidence="4">JCM 16924</strain>
    </source>
</reference>
<dbReference type="Pfam" id="PF19701">
    <property type="entry name" value="DUF6199"/>
    <property type="match status" value="1"/>
</dbReference>
<keyword evidence="1" id="KW-1133">Transmembrane helix</keyword>
<comment type="caution">
    <text evidence="3">The sequence shown here is derived from an EMBL/GenBank/DDBJ whole genome shotgun (WGS) entry which is preliminary data.</text>
</comment>
<evidence type="ECO:0000256" key="1">
    <source>
        <dbReference type="SAM" id="Phobius"/>
    </source>
</evidence>
<evidence type="ECO:0000259" key="2">
    <source>
        <dbReference type="Pfam" id="PF19701"/>
    </source>
</evidence>
<feature type="transmembrane region" description="Helical" evidence="1">
    <location>
        <begin position="18"/>
        <end position="39"/>
    </location>
</feature>
<evidence type="ECO:0000313" key="4">
    <source>
        <dbReference type="Proteomes" id="UP001500456"/>
    </source>
</evidence>
<dbReference type="Proteomes" id="UP001500456">
    <property type="component" value="Unassembled WGS sequence"/>
</dbReference>
<keyword evidence="1" id="KW-0472">Membrane</keyword>
<keyword evidence="4" id="KW-1185">Reference proteome</keyword>
<protein>
    <recommendedName>
        <fullName evidence="2">DUF6199 domain-containing protein</fullName>
    </recommendedName>
</protein>
<dbReference type="InterPro" id="IPR045679">
    <property type="entry name" value="DUF6199"/>
</dbReference>
<sequence>MRGVGDVGVIHGTRRDSLMVGVGIFMILLALALAGLGAADQRALWWRFQARRFRDPEANEPSDSEYRSKRIVAFVCAAVMVGMAVWTFSMAAQM</sequence>
<organism evidence="3 4">
    <name type="scientific">Streptomyces plumbiresistens</name>
    <dbReference type="NCBI Taxonomy" id="511811"/>
    <lineage>
        <taxon>Bacteria</taxon>
        <taxon>Bacillati</taxon>
        <taxon>Actinomycetota</taxon>
        <taxon>Actinomycetes</taxon>
        <taxon>Kitasatosporales</taxon>
        <taxon>Streptomycetaceae</taxon>
        <taxon>Streptomyces</taxon>
    </lineage>
</organism>
<dbReference type="EMBL" id="BAAAZX010000045">
    <property type="protein sequence ID" value="GAA4028903.1"/>
    <property type="molecule type" value="Genomic_DNA"/>
</dbReference>
<gene>
    <name evidence="3" type="ORF">GCM10022232_88440</name>
</gene>
<keyword evidence="1" id="KW-0812">Transmembrane</keyword>
<feature type="domain" description="DUF6199" evidence="2">
    <location>
        <begin position="27"/>
        <end position="85"/>
    </location>
</feature>
<feature type="transmembrane region" description="Helical" evidence="1">
    <location>
        <begin position="71"/>
        <end position="92"/>
    </location>
</feature>
<name>A0ABP7TNG0_9ACTN</name>
<evidence type="ECO:0000313" key="3">
    <source>
        <dbReference type="EMBL" id="GAA4028903.1"/>
    </source>
</evidence>